<dbReference type="GO" id="GO:0033897">
    <property type="term" value="F:ribonuclease T2 activity"/>
    <property type="evidence" value="ECO:0007669"/>
    <property type="project" value="UniProtKB-EC"/>
</dbReference>
<feature type="active site" evidence="16">
    <location>
        <position position="172"/>
    </location>
</feature>
<dbReference type="InterPro" id="IPR001568">
    <property type="entry name" value="RNase_T2-like"/>
</dbReference>
<dbReference type="InterPro" id="IPR036430">
    <property type="entry name" value="RNase_T2-like_sf"/>
</dbReference>
<dbReference type="HOGENOM" id="CLU_037966_0_1_1"/>
<comment type="subcellular location">
    <subcellularLocation>
        <location evidence="2">Cytoplasm</location>
    </subcellularLocation>
    <subcellularLocation>
        <location evidence="1">Vacuole lumen</location>
    </subcellularLocation>
</comment>
<dbReference type="GO" id="GO:0000324">
    <property type="term" value="C:fungal-type vacuole"/>
    <property type="evidence" value="ECO:0007669"/>
    <property type="project" value="EnsemblFungi"/>
</dbReference>
<feature type="active site" evidence="16">
    <location>
        <position position="168"/>
    </location>
</feature>
<dbReference type="eggNOG" id="KOG1642">
    <property type="taxonomic scope" value="Eukaryota"/>
</dbReference>
<evidence type="ECO:0000256" key="7">
    <source>
        <dbReference type="ARBA" id="ARBA00022722"/>
    </source>
</evidence>
<evidence type="ECO:0000256" key="2">
    <source>
        <dbReference type="ARBA" id="ARBA00004496"/>
    </source>
</evidence>
<protein>
    <recommendedName>
        <fullName evidence="15">Ribonuclease T2-like</fullName>
        <ecNumber evidence="4">4.6.1.19</ecNumber>
    </recommendedName>
</protein>
<dbReference type="PANTHER" id="PTHR11240:SF22">
    <property type="entry name" value="RIBONUCLEASE T2"/>
    <property type="match status" value="1"/>
</dbReference>
<feature type="domain" description="RNase T2-like C-terminal" evidence="18">
    <location>
        <begin position="338"/>
        <end position="436"/>
    </location>
</feature>
<evidence type="ECO:0000256" key="12">
    <source>
        <dbReference type="ARBA" id="ARBA00023180"/>
    </source>
</evidence>
<keyword evidence="7" id="KW-0540">Nuclease</keyword>
<dbReference type="STRING" id="1071380.I2H9J7"/>
<keyword evidence="20" id="KW-1185">Reference proteome</keyword>
<evidence type="ECO:0000256" key="5">
    <source>
        <dbReference type="ARBA" id="ARBA00022490"/>
    </source>
</evidence>
<dbReference type="InterPro" id="IPR018188">
    <property type="entry name" value="RNase_T2_His_AS_1"/>
</dbReference>
<sequence>MLVSNLANILFSLRDTNTDPQVTFQDKNLIPNVIANATCPIEIPLSCHNNTFVEDSCCFEYPGGIFLQTQFWDYQPSRKGLNKTEIEKELGPLDSFTIHGLWPDNCDGTYEQFCDQSLMIDDVSNLLNSKQFNDPNSNNDISGKELLHLLNTYWKSDRNDDESLWIHEFNKHGSCISSLKPKCYDRWNSQYQQDKDDSFKQYKKQAVFDYFKTTYNLFKKLDTFEILASNNIVPSIDKSYTLKEITDALSKEFDNKKVLISCDNKNSLKEIWYFNLISGSLLNEKFIPIDSLDSKFSNCKPTNIKFYPKGYFPKHSKPQPPDKTLPRLRGIIRLSGFNGFLIRNGHWYNRGTPANFELITSPFGNYYLKSRNGYCGINGLKKLVCNKSYNNAVQFEYDSKTGHLGYSNIFDWGSTSYPSGNKQSDVFLGDEYTYNYKLKFLRFP</sequence>
<dbReference type="Gene3D" id="3.90.730.10">
    <property type="entry name" value="Ribonuclease T2-like"/>
    <property type="match status" value="1"/>
</dbReference>
<evidence type="ECO:0000256" key="3">
    <source>
        <dbReference type="ARBA" id="ARBA00007469"/>
    </source>
</evidence>
<keyword evidence="12" id="KW-0325">Glycoprotein</keyword>
<dbReference type="GO" id="GO:0006402">
    <property type="term" value="P:mRNA catabolic process"/>
    <property type="evidence" value="ECO:0007669"/>
    <property type="project" value="EnsemblFungi"/>
</dbReference>
<dbReference type="InterPro" id="IPR033130">
    <property type="entry name" value="RNase_T2_His_AS_2"/>
</dbReference>
<dbReference type="InterPro" id="IPR057328">
    <property type="entry name" value="RNaseT2L_C"/>
</dbReference>
<dbReference type="PANTHER" id="PTHR11240">
    <property type="entry name" value="RIBONUCLEASE T2"/>
    <property type="match status" value="1"/>
</dbReference>
<evidence type="ECO:0000256" key="13">
    <source>
        <dbReference type="ARBA" id="ARBA00023239"/>
    </source>
</evidence>
<dbReference type="Pfam" id="PF25488">
    <property type="entry name" value="RNaseT2L_C"/>
    <property type="match status" value="1"/>
</dbReference>
<dbReference type="OrthoDB" id="435754at2759"/>
<dbReference type="GeneID" id="14498215"/>
<name>I2H9J7_HENB6</name>
<keyword evidence="5" id="KW-0963">Cytoplasm</keyword>
<evidence type="ECO:0000256" key="1">
    <source>
        <dbReference type="ARBA" id="ARBA00004410"/>
    </source>
</evidence>
<keyword evidence="9" id="KW-0255">Endonuclease</keyword>
<dbReference type="AlphaFoldDB" id="I2H9J7"/>
<evidence type="ECO:0000256" key="9">
    <source>
        <dbReference type="ARBA" id="ARBA00022759"/>
    </source>
</evidence>
<evidence type="ECO:0000256" key="11">
    <source>
        <dbReference type="ARBA" id="ARBA00023157"/>
    </source>
</evidence>
<dbReference type="PROSITE" id="PS00530">
    <property type="entry name" value="RNASE_T2_1"/>
    <property type="match status" value="1"/>
</dbReference>
<evidence type="ECO:0000256" key="4">
    <source>
        <dbReference type="ARBA" id="ARBA00012571"/>
    </source>
</evidence>
<keyword evidence="13" id="KW-0456">Lyase</keyword>
<comment type="function">
    <text evidence="14">Rnase which modulates cell survival under stress conditions. Released from the vacuole to the cytoplasm during stress to promote tRNA and rRNA cleavage and to activate separately a downstream pathway that promotes cell death. Involved in cell size, vacuolar morphology and growth at high temperatures and high salt concentration.</text>
</comment>
<dbReference type="InterPro" id="IPR018247">
    <property type="entry name" value="EF_Hand_1_Ca_BS"/>
</dbReference>
<dbReference type="KEGG" id="tbl:TBLA_0J00490"/>
<dbReference type="CDD" id="cd01061">
    <property type="entry name" value="RNase_T2_euk"/>
    <property type="match status" value="1"/>
</dbReference>
<evidence type="ECO:0000256" key="15">
    <source>
        <dbReference type="ARBA" id="ARBA00071169"/>
    </source>
</evidence>
<dbReference type="GO" id="GO:0003723">
    <property type="term" value="F:RNA binding"/>
    <property type="evidence" value="ECO:0007669"/>
    <property type="project" value="InterPro"/>
</dbReference>
<evidence type="ECO:0000256" key="14">
    <source>
        <dbReference type="ARBA" id="ARBA00025494"/>
    </source>
</evidence>
<dbReference type="RefSeq" id="XP_004182568.1">
    <property type="nucleotide sequence ID" value="XM_004182520.1"/>
</dbReference>
<dbReference type="PROSITE" id="PS00018">
    <property type="entry name" value="EF_HAND_1"/>
    <property type="match status" value="1"/>
</dbReference>
<accession>I2H9J7</accession>
<evidence type="ECO:0000256" key="10">
    <source>
        <dbReference type="ARBA" id="ARBA00022801"/>
    </source>
</evidence>
<dbReference type="GO" id="GO:0006915">
    <property type="term" value="P:apoptotic process"/>
    <property type="evidence" value="ECO:0007669"/>
    <property type="project" value="EnsemblFungi"/>
</dbReference>
<evidence type="ECO:0000256" key="17">
    <source>
        <dbReference type="RuleBase" id="RU004328"/>
    </source>
</evidence>
<organism evidence="19 20">
    <name type="scientific">Henningerozyma blattae (strain ATCC 34711 / CBS 6284 / DSM 70876 / NBRC 10599 / NRRL Y-10934 / UCD 77-7)</name>
    <name type="common">Yeast</name>
    <name type="synonym">Tetrapisispora blattae</name>
    <dbReference type="NCBI Taxonomy" id="1071380"/>
    <lineage>
        <taxon>Eukaryota</taxon>
        <taxon>Fungi</taxon>
        <taxon>Dikarya</taxon>
        <taxon>Ascomycota</taxon>
        <taxon>Saccharomycotina</taxon>
        <taxon>Saccharomycetes</taxon>
        <taxon>Saccharomycetales</taxon>
        <taxon>Saccharomycetaceae</taxon>
        <taxon>Henningerozyma</taxon>
    </lineage>
</organism>
<evidence type="ECO:0000259" key="18">
    <source>
        <dbReference type="Pfam" id="PF25488"/>
    </source>
</evidence>
<keyword evidence="10" id="KW-0378">Hydrolase</keyword>
<comment type="similarity">
    <text evidence="3 17">Belongs to the RNase T2 family.</text>
</comment>
<evidence type="ECO:0000256" key="6">
    <source>
        <dbReference type="ARBA" id="ARBA00022554"/>
    </source>
</evidence>
<dbReference type="Pfam" id="PF00445">
    <property type="entry name" value="Ribonuclease_T2"/>
    <property type="match status" value="1"/>
</dbReference>
<keyword evidence="8" id="KW-0732">Signal</keyword>
<keyword evidence="6" id="KW-0926">Vacuole</keyword>
<gene>
    <name evidence="19" type="primary">TBLA0J00490</name>
    <name evidence="19" type="ORF">TBLA_0J00490</name>
</gene>
<dbReference type="Proteomes" id="UP000002866">
    <property type="component" value="Chromosome 10"/>
</dbReference>
<dbReference type="PROSITE" id="PS00531">
    <property type="entry name" value="RNASE_T2_2"/>
    <property type="match status" value="1"/>
</dbReference>
<dbReference type="FunFam" id="3.90.730.10:FF:000004">
    <property type="entry name" value="Ribonuclease T2-like"/>
    <property type="match status" value="1"/>
</dbReference>
<dbReference type="FunCoup" id="I2H9J7">
    <property type="interactions" value="153"/>
</dbReference>
<dbReference type="EC" id="4.6.1.19" evidence="4"/>
<dbReference type="InParanoid" id="I2H9J7"/>
<feature type="active site" evidence="16">
    <location>
        <position position="99"/>
    </location>
</feature>
<dbReference type="GO" id="GO:0005775">
    <property type="term" value="C:vacuolar lumen"/>
    <property type="evidence" value="ECO:0007669"/>
    <property type="project" value="UniProtKB-SubCell"/>
</dbReference>
<reference evidence="19 20" key="1">
    <citation type="journal article" date="2011" name="Proc. Natl. Acad. Sci. U.S.A.">
        <title>Evolutionary erosion of yeast sex chromosomes by mating-type switching accidents.</title>
        <authorList>
            <person name="Gordon J.L."/>
            <person name="Armisen D."/>
            <person name="Proux-Wera E."/>
            <person name="Oheigeartaigh S.S."/>
            <person name="Byrne K.P."/>
            <person name="Wolfe K.H."/>
        </authorList>
    </citation>
    <scope>NUCLEOTIDE SEQUENCE [LARGE SCALE GENOMIC DNA]</scope>
    <source>
        <strain evidence="20">ATCC 34711 / CBS 6284 / DSM 70876 / NBRC 10599 / NRRL Y-10934 / UCD 77-7</strain>
    </source>
</reference>
<dbReference type="EMBL" id="HE806325">
    <property type="protein sequence ID" value="CCH63049.1"/>
    <property type="molecule type" value="Genomic_DNA"/>
</dbReference>
<evidence type="ECO:0000256" key="8">
    <source>
        <dbReference type="ARBA" id="ARBA00022729"/>
    </source>
</evidence>
<dbReference type="GO" id="GO:0005576">
    <property type="term" value="C:extracellular region"/>
    <property type="evidence" value="ECO:0007669"/>
    <property type="project" value="EnsemblFungi"/>
</dbReference>
<dbReference type="SUPFAM" id="SSF55895">
    <property type="entry name" value="Ribonuclease Rh-like"/>
    <property type="match status" value="1"/>
</dbReference>
<dbReference type="GO" id="GO:0016787">
    <property type="term" value="F:hydrolase activity"/>
    <property type="evidence" value="ECO:0007669"/>
    <property type="project" value="UniProtKB-KW"/>
</dbReference>
<dbReference type="GO" id="GO:0000902">
    <property type="term" value="P:cell morphogenesis"/>
    <property type="evidence" value="ECO:0007669"/>
    <property type="project" value="EnsemblFungi"/>
</dbReference>
<evidence type="ECO:0000256" key="16">
    <source>
        <dbReference type="PIRSR" id="PIRSR633697-1"/>
    </source>
</evidence>
<dbReference type="InterPro" id="IPR033697">
    <property type="entry name" value="Ribonuclease_T2_eukaryotic"/>
</dbReference>
<proteinExistence type="inferred from homology"/>
<dbReference type="GO" id="GO:0005829">
    <property type="term" value="C:cytosol"/>
    <property type="evidence" value="ECO:0007669"/>
    <property type="project" value="EnsemblFungi"/>
</dbReference>
<evidence type="ECO:0000313" key="20">
    <source>
        <dbReference type="Proteomes" id="UP000002866"/>
    </source>
</evidence>
<evidence type="ECO:0000313" key="19">
    <source>
        <dbReference type="EMBL" id="CCH63049.1"/>
    </source>
</evidence>
<keyword evidence="11" id="KW-1015">Disulfide bond</keyword>